<comment type="caution">
    <text evidence="1">The sequence shown here is derived from an EMBL/GenBank/DDBJ whole genome shotgun (WGS) entry which is preliminary data.</text>
</comment>
<dbReference type="Proteomes" id="UP000192578">
    <property type="component" value="Unassembled WGS sequence"/>
</dbReference>
<dbReference type="AlphaFoldDB" id="A0A9X6NJ12"/>
<keyword evidence="2" id="KW-1185">Reference proteome</keyword>
<sequence length="92" mass="10574">MWTLFGIDCLFEARITNWFRFFRTGKLNCDGMNEFRVETAQPGLRLFRAPRSLPGHLIRNGVTTRDVMRQAIVQCNCGLKQDEIGDLLVAVQ</sequence>
<dbReference type="EMBL" id="MTYJ01000331">
    <property type="protein sequence ID" value="OWA53596.1"/>
    <property type="molecule type" value="Genomic_DNA"/>
</dbReference>
<gene>
    <name evidence="1" type="ORF">BV898_18017</name>
</gene>
<proteinExistence type="predicted"/>
<protein>
    <submittedName>
        <fullName evidence="1">Uncharacterized protein</fullName>
    </submittedName>
</protein>
<evidence type="ECO:0000313" key="2">
    <source>
        <dbReference type="Proteomes" id="UP000192578"/>
    </source>
</evidence>
<accession>A0A9X6NJ12</accession>
<organism evidence="1 2">
    <name type="scientific">Hypsibius exemplaris</name>
    <name type="common">Freshwater tardigrade</name>
    <dbReference type="NCBI Taxonomy" id="2072580"/>
    <lineage>
        <taxon>Eukaryota</taxon>
        <taxon>Metazoa</taxon>
        <taxon>Ecdysozoa</taxon>
        <taxon>Tardigrada</taxon>
        <taxon>Eutardigrada</taxon>
        <taxon>Parachela</taxon>
        <taxon>Hypsibioidea</taxon>
        <taxon>Hypsibiidae</taxon>
        <taxon>Hypsibius</taxon>
    </lineage>
</organism>
<reference evidence="2" key="1">
    <citation type="submission" date="2017-01" db="EMBL/GenBank/DDBJ databases">
        <title>Comparative genomics of anhydrobiosis in the tardigrade Hypsibius dujardini.</title>
        <authorList>
            <person name="Yoshida Y."/>
            <person name="Koutsovoulos G."/>
            <person name="Laetsch D."/>
            <person name="Stevens L."/>
            <person name="Kumar S."/>
            <person name="Horikawa D."/>
            <person name="Ishino K."/>
            <person name="Komine S."/>
            <person name="Tomita M."/>
            <person name="Blaxter M."/>
            <person name="Arakawa K."/>
        </authorList>
    </citation>
    <scope>NUCLEOTIDE SEQUENCE [LARGE SCALE GENOMIC DNA]</scope>
    <source>
        <strain evidence="2">Z151</strain>
    </source>
</reference>
<evidence type="ECO:0000313" key="1">
    <source>
        <dbReference type="EMBL" id="OWA53596.1"/>
    </source>
</evidence>
<name>A0A9X6NJ12_HYPEX</name>